<evidence type="ECO:0000313" key="4">
    <source>
        <dbReference type="EMBL" id="QCO55824.1"/>
    </source>
</evidence>
<keyword evidence="2" id="KW-0378">Hydrolase</keyword>
<comment type="cofactor">
    <cofactor evidence="1">
        <name>Mg(2+)</name>
        <dbReference type="ChEBI" id="CHEBI:18420"/>
    </cofactor>
</comment>
<dbReference type="PROSITE" id="PS51462">
    <property type="entry name" value="NUDIX"/>
    <property type="match status" value="1"/>
</dbReference>
<dbReference type="Pfam" id="PF00293">
    <property type="entry name" value="NUDIX"/>
    <property type="match status" value="1"/>
</dbReference>
<dbReference type="InterPro" id="IPR020084">
    <property type="entry name" value="NUDIX_hydrolase_CS"/>
</dbReference>
<name>A0A4V1E0U2_9RHOB</name>
<dbReference type="PROSITE" id="PS00893">
    <property type="entry name" value="NUDIX_BOX"/>
    <property type="match status" value="1"/>
</dbReference>
<sequence>MIKCYGGAPKPEKHYIRRPGAYAILLRDGEMLVTRQAAPVPEIQLPGGGIDKGEHPITALHREVMEETGWRMALLFRFGTFRRFTFMPEYDIWAEKVCTIYVGRPTLRMSDPTEPGHEALWLQPQLAADALGNPGDRAMLKRFLSKTCDSRQ</sequence>
<evidence type="ECO:0000259" key="3">
    <source>
        <dbReference type="PROSITE" id="PS51462"/>
    </source>
</evidence>
<dbReference type="RefSeq" id="WP_137193585.1">
    <property type="nucleotide sequence ID" value="NZ_CP039964.1"/>
</dbReference>
<dbReference type="InterPro" id="IPR000086">
    <property type="entry name" value="NUDIX_hydrolase_dom"/>
</dbReference>
<feature type="domain" description="Nudix hydrolase" evidence="3">
    <location>
        <begin position="16"/>
        <end position="145"/>
    </location>
</feature>
<dbReference type="OrthoDB" id="9816040at2"/>
<evidence type="ECO:0000256" key="2">
    <source>
        <dbReference type="ARBA" id="ARBA00022801"/>
    </source>
</evidence>
<dbReference type="SUPFAM" id="SSF55811">
    <property type="entry name" value="Nudix"/>
    <property type="match status" value="1"/>
</dbReference>
<organism evidence="4 5">
    <name type="scientific">Pseudorhodobacter turbinis</name>
    <dbReference type="NCBI Taxonomy" id="2500533"/>
    <lineage>
        <taxon>Bacteria</taxon>
        <taxon>Pseudomonadati</taxon>
        <taxon>Pseudomonadota</taxon>
        <taxon>Alphaproteobacteria</taxon>
        <taxon>Rhodobacterales</taxon>
        <taxon>Paracoccaceae</taxon>
        <taxon>Pseudorhodobacter</taxon>
    </lineage>
</organism>
<protein>
    <submittedName>
        <fullName evidence="4">NUDIX domain-containing protein</fullName>
    </submittedName>
</protein>
<evidence type="ECO:0000313" key="5">
    <source>
        <dbReference type="Proteomes" id="UP000298631"/>
    </source>
</evidence>
<dbReference type="InterPro" id="IPR015797">
    <property type="entry name" value="NUDIX_hydrolase-like_dom_sf"/>
</dbReference>
<gene>
    <name evidence="4" type="ORF">EOK75_08755</name>
</gene>
<proteinExistence type="predicted"/>
<dbReference type="Proteomes" id="UP000298631">
    <property type="component" value="Chromosome"/>
</dbReference>
<accession>A0A4V1E0U2</accession>
<dbReference type="AlphaFoldDB" id="A0A4V1E0U2"/>
<dbReference type="CDD" id="cd04684">
    <property type="entry name" value="NUDIX_Hydrolase"/>
    <property type="match status" value="1"/>
</dbReference>
<dbReference type="Gene3D" id="3.90.79.10">
    <property type="entry name" value="Nucleoside Triphosphate Pyrophosphohydrolase"/>
    <property type="match status" value="1"/>
</dbReference>
<keyword evidence="5" id="KW-1185">Reference proteome</keyword>
<reference evidence="4 5" key="1">
    <citation type="submission" date="2019-05" db="EMBL/GenBank/DDBJ databases">
        <title>Pseudorhodobacter turbinis sp. nov., isolated from the gut of the Korean turban shell.</title>
        <authorList>
            <person name="Jeong Y.-S."/>
            <person name="Kang W.-R."/>
            <person name="Bae J.-W."/>
        </authorList>
    </citation>
    <scope>NUCLEOTIDE SEQUENCE [LARGE SCALE GENOMIC DNA]</scope>
    <source>
        <strain evidence="4 5">S12M18</strain>
    </source>
</reference>
<dbReference type="EMBL" id="CP039964">
    <property type="protein sequence ID" value="QCO55824.1"/>
    <property type="molecule type" value="Genomic_DNA"/>
</dbReference>
<dbReference type="KEGG" id="pseb:EOK75_08755"/>
<dbReference type="GO" id="GO:0016787">
    <property type="term" value="F:hydrolase activity"/>
    <property type="evidence" value="ECO:0007669"/>
    <property type="project" value="UniProtKB-KW"/>
</dbReference>
<evidence type="ECO:0000256" key="1">
    <source>
        <dbReference type="ARBA" id="ARBA00001946"/>
    </source>
</evidence>